<comment type="caution">
    <text evidence="1">The sequence shown here is derived from an EMBL/GenBank/DDBJ whole genome shotgun (WGS) entry which is preliminary data.</text>
</comment>
<name>A0A699Q6M1_TANCI</name>
<sequence>MRMELLFVCHCSIAISKDFIMALKKVCHCSIAIPVRGNHEEASVMSLCWMACAREFSECDVFQNYQSVKTDGVRVEDVLKNYT</sequence>
<evidence type="ECO:0000313" key="1">
    <source>
        <dbReference type="EMBL" id="GFC58668.1"/>
    </source>
</evidence>
<dbReference type="EMBL" id="BKCJ010978494">
    <property type="protein sequence ID" value="GFC58668.1"/>
    <property type="molecule type" value="Genomic_DNA"/>
</dbReference>
<dbReference type="AlphaFoldDB" id="A0A699Q6M1"/>
<gene>
    <name evidence="1" type="ORF">Tci_830638</name>
</gene>
<reference evidence="1" key="1">
    <citation type="journal article" date="2019" name="Sci. Rep.">
        <title>Draft genome of Tanacetum cinerariifolium, the natural source of mosquito coil.</title>
        <authorList>
            <person name="Yamashiro T."/>
            <person name="Shiraishi A."/>
            <person name="Satake H."/>
            <person name="Nakayama K."/>
        </authorList>
    </citation>
    <scope>NUCLEOTIDE SEQUENCE</scope>
</reference>
<organism evidence="1">
    <name type="scientific">Tanacetum cinerariifolium</name>
    <name type="common">Dalmatian daisy</name>
    <name type="synonym">Chrysanthemum cinerariifolium</name>
    <dbReference type="NCBI Taxonomy" id="118510"/>
    <lineage>
        <taxon>Eukaryota</taxon>
        <taxon>Viridiplantae</taxon>
        <taxon>Streptophyta</taxon>
        <taxon>Embryophyta</taxon>
        <taxon>Tracheophyta</taxon>
        <taxon>Spermatophyta</taxon>
        <taxon>Magnoliopsida</taxon>
        <taxon>eudicotyledons</taxon>
        <taxon>Gunneridae</taxon>
        <taxon>Pentapetalae</taxon>
        <taxon>asterids</taxon>
        <taxon>campanulids</taxon>
        <taxon>Asterales</taxon>
        <taxon>Asteraceae</taxon>
        <taxon>Asteroideae</taxon>
        <taxon>Anthemideae</taxon>
        <taxon>Anthemidinae</taxon>
        <taxon>Tanacetum</taxon>
    </lineage>
</organism>
<accession>A0A699Q6M1</accession>
<protein>
    <submittedName>
        <fullName evidence="1">Uncharacterized protein</fullName>
    </submittedName>
</protein>
<proteinExistence type="predicted"/>